<evidence type="ECO:0000256" key="5">
    <source>
        <dbReference type="ARBA" id="ARBA00022833"/>
    </source>
</evidence>
<dbReference type="InterPro" id="IPR013087">
    <property type="entry name" value="Znf_C2H2_type"/>
</dbReference>
<feature type="domain" description="C2H2-type" evidence="9">
    <location>
        <begin position="182"/>
        <end position="209"/>
    </location>
</feature>
<dbReference type="InterPro" id="IPR050888">
    <property type="entry name" value="ZnF_C2H2-type_TF"/>
</dbReference>
<feature type="compositionally biased region" description="Acidic residues" evidence="8">
    <location>
        <begin position="357"/>
        <end position="367"/>
    </location>
</feature>
<accession>A0ABQ8LX83</accession>
<keyword evidence="3" id="KW-0677">Repeat</keyword>
<dbReference type="InterPro" id="IPR036236">
    <property type="entry name" value="Znf_C2H2_sf"/>
</dbReference>
<evidence type="ECO:0000256" key="4">
    <source>
        <dbReference type="ARBA" id="ARBA00022771"/>
    </source>
</evidence>
<evidence type="ECO:0000256" key="2">
    <source>
        <dbReference type="ARBA" id="ARBA00022723"/>
    </source>
</evidence>
<evidence type="ECO:0000256" key="8">
    <source>
        <dbReference type="SAM" id="MobiDB-lite"/>
    </source>
</evidence>
<proteinExistence type="predicted"/>
<feature type="compositionally biased region" description="Polar residues" evidence="8">
    <location>
        <begin position="394"/>
        <end position="404"/>
    </location>
</feature>
<feature type="compositionally biased region" description="Basic and acidic residues" evidence="8">
    <location>
        <begin position="368"/>
        <end position="377"/>
    </location>
</feature>
<comment type="caution">
    <text evidence="10">The sequence shown here is derived from an EMBL/GenBank/DDBJ whole genome shotgun (WGS) entry which is preliminary data.</text>
</comment>
<evidence type="ECO:0000256" key="7">
    <source>
        <dbReference type="PROSITE-ProRule" id="PRU00042"/>
    </source>
</evidence>
<dbReference type="Gene3D" id="3.30.160.60">
    <property type="entry name" value="Classic Zinc Finger"/>
    <property type="match status" value="2"/>
</dbReference>
<evidence type="ECO:0000256" key="6">
    <source>
        <dbReference type="ARBA" id="ARBA00023242"/>
    </source>
</evidence>
<reference evidence="10 11" key="1">
    <citation type="submission" date="2022-01" db="EMBL/GenBank/DDBJ databases">
        <title>A high-quality chromosome-level genome assembly of rohu carp, Labeo rohita.</title>
        <authorList>
            <person name="Arick M.A. II"/>
            <person name="Hsu C.-Y."/>
            <person name="Magbanua Z."/>
            <person name="Pechanova O."/>
            <person name="Grover C."/>
            <person name="Miller E."/>
            <person name="Thrash A."/>
            <person name="Ezzel L."/>
            <person name="Alam S."/>
            <person name="Benzie J."/>
            <person name="Hamilton M."/>
            <person name="Karsi A."/>
            <person name="Lawrence M.L."/>
            <person name="Peterson D.G."/>
        </authorList>
    </citation>
    <scope>NUCLEOTIDE SEQUENCE [LARGE SCALE GENOMIC DNA]</scope>
    <source>
        <strain evidence="11">BAU-BD-2019</strain>
        <tissue evidence="10">Blood</tissue>
    </source>
</reference>
<evidence type="ECO:0000313" key="10">
    <source>
        <dbReference type="EMBL" id="KAI2655253.1"/>
    </source>
</evidence>
<dbReference type="PROSITE" id="PS00028">
    <property type="entry name" value="ZINC_FINGER_C2H2_1"/>
    <property type="match status" value="4"/>
</dbReference>
<keyword evidence="6" id="KW-0539">Nucleus</keyword>
<dbReference type="PANTHER" id="PTHR24406">
    <property type="entry name" value="TRANSCRIPTIONAL REPRESSOR CTCFL-RELATED"/>
    <property type="match status" value="1"/>
</dbReference>
<feature type="compositionally biased region" description="Basic and acidic residues" evidence="8">
    <location>
        <begin position="296"/>
        <end position="315"/>
    </location>
</feature>
<protein>
    <submittedName>
        <fullName evidence="10">Protein SMG9</fullName>
    </submittedName>
</protein>
<feature type="domain" description="C2H2-type" evidence="9">
    <location>
        <begin position="827"/>
        <end position="853"/>
    </location>
</feature>
<evidence type="ECO:0000256" key="1">
    <source>
        <dbReference type="ARBA" id="ARBA00004123"/>
    </source>
</evidence>
<feature type="compositionally biased region" description="Low complexity" evidence="8">
    <location>
        <begin position="1"/>
        <end position="20"/>
    </location>
</feature>
<keyword evidence="4 7" id="KW-0863">Zinc-finger</keyword>
<sequence length="924" mass="102984">MLKPSTPSASHDSTGSSGADDGSEYYPHIVFLQNKARREEFCPRNLKKMHMAVDKLMAHSHLKYKGSGPPLFSLLPGYRGHPSFSSLVSKFRSQILAMSRSQLSHTILTEKNCDEDDCMAPFKSEDGSVCCVCGDTVPILNKLIEHFKTHTDEVYCHLCRTKFERVMSLALHLKNAHPQQSFMCEKCGAFFKCTWHLNGHIEKHRKDAIQVKPVEIDIKETTKHTDMTKTTMGDHSHCASEQAATTETCNAIQNCTNDDTNSTNQAIAIKTETESLPIIDKQNDTFSFSSCPLSQEQEHPSFRLKEENDNKHRLGESTTCEVAAEEEVGLVENDESTDTEDDGNPDSLPPGDTPYVPEEDFCSDLEDSDSRSSSYDHHRNKKRQKKQTPDRKSPANTNPESVNITEKFGFQSDSPFCCYGKFANLEKHMDDCRNKLRLACCLCNMACENEELLLKHMTEKHPTAGYICAYCYNVFSQQDSFKNHVCLRRPTGGMNLPATPVTQLPVVPLSDSSSQVKPSAPALFANQNTIKVIKITQTMNKGSTAPDPPPAGSAKALTVLQASPLVPAKVSDLVPQVVAMPQTLIRPRFPQSSSVARPNVPLHIPSVAQPLMPNPARMTLRIPTASNLPLRTQVPVYKPSVARPLMPNLARVALRMPTPSNPPLPSQVPVYIPSVARPLMSNLARMTLRIPTPSNPPFPTQVVVSFSPTVNVSAPILVSANRPVLRQAPPANIRPVNVPVMTSVACPTLVSALVGTNQPQVPPAQVQAPLQIVAMYVNRSRELAPQKRLEQSWRFKTILPCRHCGAISRQPSLRVRHRYLHRGSRLYRCQCGRSFQRQLHLLRHQVQHAESVRFVCVRCGDTFEGAHKLSCHRQKHRKGMRCAKTKCKAAFNCSCGQMFTRPSALLWHMLKNSKILKRTRKNSV</sequence>
<gene>
    <name evidence="10" type="ORF">H4Q32_017614</name>
</gene>
<name>A0ABQ8LX83_LABRO</name>
<feature type="domain" description="C2H2-type" evidence="9">
    <location>
        <begin position="854"/>
        <end position="876"/>
    </location>
</feature>
<feature type="compositionally biased region" description="Acidic residues" evidence="8">
    <location>
        <begin position="323"/>
        <end position="344"/>
    </location>
</feature>
<keyword evidence="5" id="KW-0862">Zinc</keyword>
<evidence type="ECO:0000313" key="11">
    <source>
        <dbReference type="Proteomes" id="UP000830375"/>
    </source>
</evidence>
<dbReference type="PROSITE" id="PS50157">
    <property type="entry name" value="ZINC_FINGER_C2H2_2"/>
    <property type="match status" value="3"/>
</dbReference>
<organism evidence="10 11">
    <name type="scientific">Labeo rohita</name>
    <name type="common">Indian major carp</name>
    <name type="synonym">Cyprinus rohita</name>
    <dbReference type="NCBI Taxonomy" id="84645"/>
    <lineage>
        <taxon>Eukaryota</taxon>
        <taxon>Metazoa</taxon>
        <taxon>Chordata</taxon>
        <taxon>Craniata</taxon>
        <taxon>Vertebrata</taxon>
        <taxon>Euteleostomi</taxon>
        <taxon>Actinopterygii</taxon>
        <taxon>Neopterygii</taxon>
        <taxon>Teleostei</taxon>
        <taxon>Ostariophysi</taxon>
        <taxon>Cypriniformes</taxon>
        <taxon>Cyprinidae</taxon>
        <taxon>Labeoninae</taxon>
        <taxon>Labeonini</taxon>
        <taxon>Labeo</taxon>
    </lineage>
</organism>
<evidence type="ECO:0000256" key="3">
    <source>
        <dbReference type="ARBA" id="ARBA00022737"/>
    </source>
</evidence>
<dbReference type="EMBL" id="JACTAM010000016">
    <property type="protein sequence ID" value="KAI2655253.1"/>
    <property type="molecule type" value="Genomic_DNA"/>
</dbReference>
<keyword evidence="2" id="KW-0479">Metal-binding</keyword>
<feature type="region of interest" description="Disordered" evidence="8">
    <location>
        <begin position="287"/>
        <end position="404"/>
    </location>
</feature>
<dbReference type="SUPFAM" id="SSF57667">
    <property type="entry name" value="beta-beta-alpha zinc fingers"/>
    <property type="match status" value="2"/>
</dbReference>
<evidence type="ECO:0000259" key="9">
    <source>
        <dbReference type="PROSITE" id="PS50157"/>
    </source>
</evidence>
<comment type="subcellular location">
    <subcellularLocation>
        <location evidence="1">Nucleus</location>
    </subcellularLocation>
</comment>
<keyword evidence="11" id="KW-1185">Reference proteome</keyword>
<feature type="region of interest" description="Disordered" evidence="8">
    <location>
        <begin position="1"/>
        <end position="21"/>
    </location>
</feature>
<dbReference type="SMART" id="SM00355">
    <property type="entry name" value="ZnF_C2H2"/>
    <property type="match status" value="8"/>
</dbReference>
<dbReference type="Proteomes" id="UP000830375">
    <property type="component" value="Unassembled WGS sequence"/>
</dbReference>